<dbReference type="CDD" id="cd00075">
    <property type="entry name" value="HATPase"/>
    <property type="match status" value="1"/>
</dbReference>
<keyword evidence="7" id="KW-0067">ATP-binding</keyword>
<dbReference type="InterPro" id="IPR004358">
    <property type="entry name" value="Sig_transdc_His_kin-like_C"/>
</dbReference>
<dbReference type="SMART" id="SM00388">
    <property type="entry name" value="HisKA"/>
    <property type="match status" value="1"/>
</dbReference>
<dbReference type="Gene3D" id="3.30.565.10">
    <property type="entry name" value="Histidine kinase-like ATPase, C-terminal domain"/>
    <property type="match status" value="1"/>
</dbReference>
<gene>
    <name evidence="12" type="ORF">H9648_04190</name>
</gene>
<dbReference type="EC" id="2.7.13.3" evidence="2"/>
<sequence length="513" mass="57962">MESCREIGSKIKENSKQLVDKLNPIKNLETDFSIYKTKVSHWMDILFQYLGEGLSENVQTAEEKIKKWADAFGQRSTDMEIPLDYALHFIFESRVIVSGILEKEFETHGSKADRAIFAANRLNLLIDTAARSIVTHYTTFMHNTKKALQHTNRDLDISILELNNIRTALFEGTIFSVTDQDDRIIQVNDHFCELTQYTREELIGQDHGKIFFSGVHSDSFINHIQQEIKSGRVWNGEICNKAKDGSLYWVDTTIVPFLDPVGVAYQHISIQYDVTEKKKTEEILLKSEKVSLIGDLAAGIAHEIRNPLTSIAGLVQLINESDQEKNTFFKDIILTEINRINFIVSELMVLAKPHAVYFSWFNIVESIQNVIDLMQPEANLRNVIISFEKEKDMPLVYGEKNQLTQVIFNMIKNAMEALPDGGKISLSAEPVDGHVVLTVKDNGVGMTDEQQKRIGEPFYTTKCNGTGLGLMVCFKIIQNHGGTILVDSKQKEGTSFQITLPVHAVAAVDPLHK</sequence>
<dbReference type="SMART" id="SM00086">
    <property type="entry name" value="PAC"/>
    <property type="match status" value="1"/>
</dbReference>
<dbReference type="InterPro" id="IPR000014">
    <property type="entry name" value="PAS"/>
</dbReference>
<dbReference type="InterPro" id="IPR005467">
    <property type="entry name" value="His_kinase_dom"/>
</dbReference>
<keyword evidence="6" id="KW-0418">Kinase</keyword>
<dbReference type="PROSITE" id="PS50109">
    <property type="entry name" value="HIS_KIN"/>
    <property type="match status" value="1"/>
</dbReference>
<dbReference type="InterPro" id="IPR036890">
    <property type="entry name" value="HATPase_C_sf"/>
</dbReference>
<dbReference type="InterPro" id="IPR035965">
    <property type="entry name" value="PAS-like_dom_sf"/>
</dbReference>
<evidence type="ECO:0000256" key="4">
    <source>
        <dbReference type="ARBA" id="ARBA00022679"/>
    </source>
</evidence>
<feature type="domain" description="PAC" evidence="11">
    <location>
        <begin position="232"/>
        <end position="286"/>
    </location>
</feature>
<evidence type="ECO:0000256" key="7">
    <source>
        <dbReference type="ARBA" id="ARBA00022840"/>
    </source>
</evidence>
<keyword evidence="13" id="KW-1185">Reference proteome</keyword>
<dbReference type="InterPro" id="IPR000700">
    <property type="entry name" value="PAS-assoc_C"/>
</dbReference>
<proteinExistence type="predicted"/>
<protein>
    <recommendedName>
        <fullName evidence="2">histidine kinase</fullName>
        <ecNumber evidence="2">2.7.13.3</ecNumber>
    </recommendedName>
</protein>
<evidence type="ECO:0000256" key="5">
    <source>
        <dbReference type="ARBA" id="ARBA00022741"/>
    </source>
</evidence>
<dbReference type="InterPro" id="IPR001610">
    <property type="entry name" value="PAC"/>
</dbReference>
<dbReference type="SMART" id="SM00387">
    <property type="entry name" value="HATPase_c"/>
    <property type="match status" value="1"/>
</dbReference>
<dbReference type="SUPFAM" id="SSF55874">
    <property type="entry name" value="ATPase domain of HSP90 chaperone/DNA topoisomerase II/histidine kinase"/>
    <property type="match status" value="1"/>
</dbReference>
<accession>A0ABR8SIE1</accession>
<reference evidence="12 13" key="1">
    <citation type="submission" date="2020-08" db="EMBL/GenBank/DDBJ databases">
        <title>A Genomic Blueprint of the Chicken Gut Microbiome.</title>
        <authorList>
            <person name="Gilroy R."/>
            <person name="Ravi A."/>
            <person name="Getino M."/>
            <person name="Pursley I."/>
            <person name="Horton D.L."/>
            <person name="Alikhan N.-F."/>
            <person name="Baker D."/>
            <person name="Gharbi K."/>
            <person name="Hall N."/>
            <person name="Watson M."/>
            <person name="Adriaenssens E.M."/>
            <person name="Foster-Nyarko E."/>
            <person name="Jarju S."/>
            <person name="Secka A."/>
            <person name="Antonio M."/>
            <person name="Oren A."/>
            <person name="Chaudhuri R."/>
            <person name="La Ragione R.M."/>
            <person name="Hildebrand F."/>
            <person name="Pallen M.J."/>
        </authorList>
    </citation>
    <scope>NUCLEOTIDE SEQUENCE [LARGE SCALE GENOMIC DNA]</scope>
    <source>
        <strain evidence="12 13">Sa2CUA10</strain>
    </source>
</reference>
<dbReference type="RefSeq" id="WP_191752628.1">
    <property type="nucleotide sequence ID" value="NZ_JACSQM010000001.1"/>
</dbReference>
<dbReference type="CDD" id="cd00082">
    <property type="entry name" value="HisKA"/>
    <property type="match status" value="1"/>
</dbReference>
<dbReference type="PANTHER" id="PTHR43065:SF34">
    <property type="entry name" value="SPORULATION KINASE A"/>
    <property type="match status" value="1"/>
</dbReference>
<dbReference type="PROSITE" id="PS50113">
    <property type="entry name" value="PAC"/>
    <property type="match status" value="1"/>
</dbReference>
<evidence type="ECO:0000256" key="2">
    <source>
        <dbReference type="ARBA" id="ARBA00012438"/>
    </source>
</evidence>
<name>A0ABR8SIE1_9BACL</name>
<feature type="domain" description="Histidine kinase" evidence="9">
    <location>
        <begin position="299"/>
        <end position="504"/>
    </location>
</feature>
<keyword evidence="4" id="KW-0808">Transferase</keyword>
<evidence type="ECO:0000256" key="1">
    <source>
        <dbReference type="ARBA" id="ARBA00000085"/>
    </source>
</evidence>
<dbReference type="NCBIfam" id="TIGR00229">
    <property type="entry name" value="sensory_box"/>
    <property type="match status" value="1"/>
</dbReference>
<organism evidence="12 13">
    <name type="scientific">Fictibacillus norfolkensis</name>
    <dbReference type="NCBI Taxonomy" id="2762233"/>
    <lineage>
        <taxon>Bacteria</taxon>
        <taxon>Bacillati</taxon>
        <taxon>Bacillota</taxon>
        <taxon>Bacilli</taxon>
        <taxon>Bacillales</taxon>
        <taxon>Fictibacillaceae</taxon>
        <taxon>Fictibacillus</taxon>
    </lineage>
</organism>
<dbReference type="PROSITE" id="PS50112">
    <property type="entry name" value="PAS"/>
    <property type="match status" value="1"/>
</dbReference>
<dbReference type="Gene3D" id="3.30.450.20">
    <property type="entry name" value="PAS domain"/>
    <property type="match status" value="1"/>
</dbReference>
<evidence type="ECO:0000313" key="13">
    <source>
        <dbReference type="Proteomes" id="UP000603641"/>
    </source>
</evidence>
<comment type="catalytic activity">
    <reaction evidence="1">
        <text>ATP + protein L-histidine = ADP + protein N-phospho-L-histidine.</text>
        <dbReference type="EC" id="2.7.13.3"/>
    </reaction>
</comment>
<dbReference type="Proteomes" id="UP000603641">
    <property type="component" value="Unassembled WGS sequence"/>
</dbReference>
<comment type="caution">
    <text evidence="12">The sequence shown here is derived from an EMBL/GenBank/DDBJ whole genome shotgun (WGS) entry which is preliminary data.</text>
</comment>
<evidence type="ECO:0000256" key="8">
    <source>
        <dbReference type="ARBA" id="ARBA00023012"/>
    </source>
</evidence>
<evidence type="ECO:0000259" key="10">
    <source>
        <dbReference type="PROSITE" id="PS50112"/>
    </source>
</evidence>
<keyword evidence="8" id="KW-0902">Two-component regulatory system</keyword>
<dbReference type="PANTHER" id="PTHR43065">
    <property type="entry name" value="SENSOR HISTIDINE KINASE"/>
    <property type="match status" value="1"/>
</dbReference>
<keyword evidence="5" id="KW-0547">Nucleotide-binding</keyword>
<dbReference type="InterPro" id="IPR036097">
    <property type="entry name" value="HisK_dim/P_sf"/>
</dbReference>
<evidence type="ECO:0000313" key="12">
    <source>
        <dbReference type="EMBL" id="MBD7963246.1"/>
    </source>
</evidence>
<evidence type="ECO:0000256" key="3">
    <source>
        <dbReference type="ARBA" id="ARBA00022553"/>
    </source>
</evidence>
<dbReference type="SMART" id="SM00091">
    <property type="entry name" value="PAS"/>
    <property type="match status" value="1"/>
</dbReference>
<dbReference type="SUPFAM" id="SSF47384">
    <property type="entry name" value="Homodimeric domain of signal transducing histidine kinase"/>
    <property type="match status" value="1"/>
</dbReference>
<dbReference type="PRINTS" id="PR00344">
    <property type="entry name" value="BCTRLSENSOR"/>
</dbReference>
<evidence type="ECO:0000259" key="9">
    <source>
        <dbReference type="PROSITE" id="PS50109"/>
    </source>
</evidence>
<dbReference type="InterPro" id="IPR003661">
    <property type="entry name" value="HisK_dim/P_dom"/>
</dbReference>
<dbReference type="Gene3D" id="1.10.287.130">
    <property type="match status" value="1"/>
</dbReference>
<dbReference type="CDD" id="cd00130">
    <property type="entry name" value="PAS"/>
    <property type="match status" value="1"/>
</dbReference>
<dbReference type="Pfam" id="PF00512">
    <property type="entry name" value="HisKA"/>
    <property type="match status" value="1"/>
</dbReference>
<dbReference type="EMBL" id="JACSQM010000001">
    <property type="protein sequence ID" value="MBD7963246.1"/>
    <property type="molecule type" value="Genomic_DNA"/>
</dbReference>
<dbReference type="Pfam" id="PF13426">
    <property type="entry name" value="PAS_9"/>
    <property type="match status" value="1"/>
</dbReference>
<dbReference type="SUPFAM" id="SSF55785">
    <property type="entry name" value="PYP-like sensor domain (PAS domain)"/>
    <property type="match status" value="1"/>
</dbReference>
<evidence type="ECO:0000256" key="6">
    <source>
        <dbReference type="ARBA" id="ARBA00022777"/>
    </source>
</evidence>
<keyword evidence="3" id="KW-0597">Phosphoprotein</keyword>
<dbReference type="Pfam" id="PF02518">
    <property type="entry name" value="HATPase_c"/>
    <property type="match status" value="1"/>
</dbReference>
<dbReference type="InterPro" id="IPR003594">
    <property type="entry name" value="HATPase_dom"/>
</dbReference>
<evidence type="ECO:0000259" key="11">
    <source>
        <dbReference type="PROSITE" id="PS50113"/>
    </source>
</evidence>
<feature type="domain" description="PAS" evidence="10">
    <location>
        <begin position="177"/>
        <end position="219"/>
    </location>
</feature>